<feature type="compositionally biased region" description="Gly residues" evidence="1">
    <location>
        <begin position="59"/>
        <end position="69"/>
    </location>
</feature>
<evidence type="ECO:0000313" key="3">
    <source>
        <dbReference type="Proteomes" id="UP000250235"/>
    </source>
</evidence>
<gene>
    <name evidence="2" type="ORF">F511_40034</name>
</gene>
<accession>A0A2Z7ANR2</accession>
<keyword evidence="3" id="KW-1185">Reference proteome</keyword>
<dbReference type="AlphaFoldDB" id="A0A2Z7ANR2"/>
<sequence>MHSMTFIGVPKEYLAGTCAWLQPELQERRLFTSALEELTRSVRTDSPGQNWPEQIPASRGGGGGGGGGL</sequence>
<feature type="region of interest" description="Disordered" evidence="1">
    <location>
        <begin position="41"/>
        <end position="69"/>
    </location>
</feature>
<dbReference type="Proteomes" id="UP000250235">
    <property type="component" value="Unassembled WGS sequence"/>
</dbReference>
<evidence type="ECO:0000313" key="2">
    <source>
        <dbReference type="EMBL" id="KZV23425.1"/>
    </source>
</evidence>
<protein>
    <submittedName>
        <fullName evidence="2">Uncharacterized protein</fullName>
    </submittedName>
</protein>
<dbReference type="EMBL" id="KV013565">
    <property type="protein sequence ID" value="KZV23425.1"/>
    <property type="molecule type" value="Genomic_DNA"/>
</dbReference>
<reference evidence="2 3" key="1">
    <citation type="journal article" date="2015" name="Proc. Natl. Acad. Sci. U.S.A.">
        <title>The resurrection genome of Boea hygrometrica: A blueprint for survival of dehydration.</title>
        <authorList>
            <person name="Xiao L."/>
            <person name="Yang G."/>
            <person name="Zhang L."/>
            <person name="Yang X."/>
            <person name="Zhao S."/>
            <person name="Ji Z."/>
            <person name="Zhou Q."/>
            <person name="Hu M."/>
            <person name="Wang Y."/>
            <person name="Chen M."/>
            <person name="Xu Y."/>
            <person name="Jin H."/>
            <person name="Xiao X."/>
            <person name="Hu G."/>
            <person name="Bao F."/>
            <person name="Hu Y."/>
            <person name="Wan P."/>
            <person name="Li L."/>
            <person name="Deng X."/>
            <person name="Kuang T."/>
            <person name="Xiang C."/>
            <person name="Zhu J.K."/>
            <person name="Oliver M.J."/>
            <person name="He Y."/>
        </authorList>
    </citation>
    <scope>NUCLEOTIDE SEQUENCE [LARGE SCALE GENOMIC DNA]</scope>
    <source>
        <strain evidence="3">cv. XS01</strain>
    </source>
</reference>
<evidence type="ECO:0000256" key="1">
    <source>
        <dbReference type="SAM" id="MobiDB-lite"/>
    </source>
</evidence>
<organism evidence="2 3">
    <name type="scientific">Dorcoceras hygrometricum</name>
    <dbReference type="NCBI Taxonomy" id="472368"/>
    <lineage>
        <taxon>Eukaryota</taxon>
        <taxon>Viridiplantae</taxon>
        <taxon>Streptophyta</taxon>
        <taxon>Embryophyta</taxon>
        <taxon>Tracheophyta</taxon>
        <taxon>Spermatophyta</taxon>
        <taxon>Magnoliopsida</taxon>
        <taxon>eudicotyledons</taxon>
        <taxon>Gunneridae</taxon>
        <taxon>Pentapetalae</taxon>
        <taxon>asterids</taxon>
        <taxon>lamiids</taxon>
        <taxon>Lamiales</taxon>
        <taxon>Gesneriaceae</taxon>
        <taxon>Didymocarpoideae</taxon>
        <taxon>Trichosporeae</taxon>
        <taxon>Loxocarpinae</taxon>
        <taxon>Dorcoceras</taxon>
    </lineage>
</organism>
<name>A0A2Z7ANR2_9LAMI</name>
<proteinExistence type="predicted"/>